<dbReference type="InterPro" id="IPR053952">
    <property type="entry name" value="K_trans_C"/>
</dbReference>
<dbReference type="GO" id="GO:0015079">
    <property type="term" value="F:potassium ion transmembrane transporter activity"/>
    <property type="evidence" value="ECO:0007669"/>
    <property type="project" value="InterPro"/>
</dbReference>
<protein>
    <submittedName>
        <fullName evidence="12">Potassium uptake protein</fullName>
    </submittedName>
</protein>
<proteinExistence type="predicted"/>
<keyword evidence="13" id="KW-1185">Reference proteome</keyword>
<dbReference type="Pfam" id="PF02705">
    <property type="entry name" value="K_trans"/>
    <property type="match status" value="1"/>
</dbReference>
<evidence type="ECO:0000256" key="2">
    <source>
        <dbReference type="ARBA" id="ARBA00022448"/>
    </source>
</evidence>
<gene>
    <name evidence="12" type="ORF">CIMG_01234</name>
</gene>
<dbReference type="OrthoDB" id="504708at2759"/>
<dbReference type="Proteomes" id="UP000001261">
    <property type="component" value="Unassembled WGS sequence"/>
</dbReference>
<reference evidence="13" key="1">
    <citation type="journal article" date="2009" name="Genome Res.">
        <title>Comparative genomic analyses of the human fungal pathogens Coccidioides and their relatives.</title>
        <authorList>
            <person name="Sharpton T.J."/>
            <person name="Stajich J.E."/>
            <person name="Rounsley S.D."/>
            <person name="Gardner M.J."/>
            <person name="Wortman J.R."/>
            <person name="Jordar V.S."/>
            <person name="Maiti R."/>
            <person name="Kodira C.D."/>
            <person name="Neafsey D.E."/>
            <person name="Zeng Q."/>
            <person name="Hung C.-Y."/>
            <person name="McMahan C."/>
            <person name="Muszewska A."/>
            <person name="Grynberg M."/>
            <person name="Mandel M.A."/>
            <person name="Kellner E.M."/>
            <person name="Barker B.M."/>
            <person name="Galgiani J.N."/>
            <person name="Orbach M.J."/>
            <person name="Kirkland T.N."/>
            <person name="Cole G.T."/>
            <person name="Henn M.R."/>
            <person name="Birren B.W."/>
            <person name="Taylor J.W."/>
        </authorList>
    </citation>
    <scope>NUCLEOTIDE SEQUENCE [LARGE SCALE GENOMIC DNA]</scope>
    <source>
        <strain evidence="13">RS</strain>
    </source>
</reference>
<evidence type="ECO:0000256" key="9">
    <source>
        <dbReference type="SAM" id="Phobius"/>
    </source>
</evidence>
<organism evidence="12 13">
    <name type="scientific">Coccidioides immitis (strain RS)</name>
    <name type="common">Valley fever fungus</name>
    <dbReference type="NCBI Taxonomy" id="246410"/>
    <lineage>
        <taxon>Eukaryota</taxon>
        <taxon>Fungi</taxon>
        <taxon>Dikarya</taxon>
        <taxon>Ascomycota</taxon>
        <taxon>Pezizomycotina</taxon>
        <taxon>Eurotiomycetes</taxon>
        <taxon>Eurotiomycetidae</taxon>
        <taxon>Onygenales</taxon>
        <taxon>Onygenaceae</taxon>
        <taxon>Coccidioides</taxon>
    </lineage>
</organism>
<feature type="transmembrane region" description="Helical" evidence="9">
    <location>
        <begin position="518"/>
        <end position="539"/>
    </location>
</feature>
<dbReference type="InterPro" id="IPR003855">
    <property type="entry name" value="K+_transporter"/>
</dbReference>
<keyword evidence="3" id="KW-0633">Potassium transport</keyword>
<feature type="transmembrane region" description="Helical" evidence="9">
    <location>
        <begin position="117"/>
        <end position="137"/>
    </location>
</feature>
<dbReference type="AlphaFoldDB" id="J3KIR2"/>
<keyword evidence="8 9" id="KW-0472">Membrane</keyword>
<reference evidence="13" key="2">
    <citation type="journal article" date="2010" name="Genome Res.">
        <title>Population genomic sequencing of Coccidioides fungi reveals recent hybridization and transposon control.</title>
        <authorList>
            <person name="Neafsey D.E."/>
            <person name="Barker B.M."/>
            <person name="Sharpton T.J."/>
            <person name="Stajich J.E."/>
            <person name="Park D.J."/>
            <person name="Whiston E."/>
            <person name="Hung C.-Y."/>
            <person name="McMahan C."/>
            <person name="White J."/>
            <person name="Sykes S."/>
            <person name="Heiman D."/>
            <person name="Young S."/>
            <person name="Zeng Q."/>
            <person name="Abouelleil A."/>
            <person name="Aftuck L."/>
            <person name="Bessette D."/>
            <person name="Brown A."/>
            <person name="FitzGerald M."/>
            <person name="Lui A."/>
            <person name="Macdonald J.P."/>
            <person name="Priest M."/>
            <person name="Orbach M.J."/>
            <person name="Galgiani J.N."/>
            <person name="Kirkland T.N."/>
            <person name="Cole G.T."/>
            <person name="Birren B.W."/>
            <person name="Henn M.R."/>
            <person name="Taylor J.W."/>
            <person name="Rounsley S.D."/>
        </authorList>
    </citation>
    <scope>GENOME REANNOTATION</scope>
    <source>
        <strain evidence="13">RS</strain>
    </source>
</reference>
<dbReference type="STRING" id="246410.J3KIR2"/>
<feature type="transmembrane region" description="Helical" evidence="9">
    <location>
        <begin position="266"/>
        <end position="287"/>
    </location>
</feature>
<feature type="transmembrane region" description="Helical" evidence="9">
    <location>
        <begin position="236"/>
        <end position="254"/>
    </location>
</feature>
<dbReference type="InParanoid" id="J3KIR2"/>
<comment type="subcellular location">
    <subcellularLocation>
        <location evidence="1">Membrane</location>
        <topology evidence="1">Multi-pass membrane protein</topology>
    </subcellularLocation>
</comment>
<dbReference type="VEuPathDB" id="FungiDB:CIMG_01234"/>
<dbReference type="PANTHER" id="PTHR30540:SF83">
    <property type="entry name" value="K+ POTASSIUM TRANSPORTER"/>
    <property type="match status" value="1"/>
</dbReference>
<evidence type="ECO:0000259" key="11">
    <source>
        <dbReference type="Pfam" id="PF22776"/>
    </source>
</evidence>
<feature type="transmembrane region" description="Helical" evidence="9">
    <location>
        <begin position="317"/>
        <end position="336"/>
    </location>
</feature>
<feature type="transmembrane region" description="Helical" evidence="9">
    <location>
        <begin position="488"/>
        <end position="511"/>
    </location>
</feature>
<feature type="domain" description="K+ potassium transporter C-terminal" evidence="11">
    <location>
        <begin position="607"/>
        <end position="787"/>
    </location>
</feature>
<keyword evidence="5" id="KW-0630">Potassium</keyword>
<feature type="transmembrane region" description="Helical" evidence="9">
    <location>
        <begin position="348"/>
        <end position="369"/>
    </location>
</feature>
<keyword evidence="2" id="KW-0813">Transport</keyword>
<dbReference type="Pfam" id="PF22776">
    <property type="entry name" value="K_trans_C"/>
    <property type="match status" value="1"/>
</dbReference>
<evidence type="ECO:0000256" key="8">
    <source>
        <dbReference type="ARBA" id="ARBA00023136"/>
    </source>
</evidence>
<accession>J3KIR2</accession>
<evidence type="ECO:0000256" key="6">
    <source>
        <dbReference type="ARBA" id="ARBA00022989"/>
    </source>
</evidence>
<name>J3KIR2_COCIM</name>
<evidence type="ECO:0000313" key="13">
    <source>
        <dbReference type="Proteomes" id="UP000001261"/>
    </source>
</evidence>
<evidence type="ECO:0000256" key="4">
    <source>
        <dbReference type="ARBA" id="ARBA00022692"/>
    </source>
</evidence>
<dbReference type="PANTHER" id="PTHR30540">
    <property type="entry name" value="OSMOTIC STRESS POTASSIUM TRANSPORTER"/>
    <property type="match status" value="1"/>
</dbReference>
<feature type="transmembrane region" description="Helical" evidence="9">
    <location>
        <begin position="545"/>
        <end position="564"/>
    </location>
</feature>
<feature type="domain" description="K+ potassium transporter integral membrane" evidence="10">
    <location>
        <begin position="78"/>
        <end position="582"/>
    </location>
</feature>
<evidence type="ECO:0000256" key="7">
    <source>
        <dbReference type="ARBA" id="ARBA00023065"/>
    </source>
</evidence>
<dbReference type="RefSeq" id="XP_001247463.2">
    <property type="nucleotide sequence ID" value="XM_001247462.2"/>
</dbReference>
<feature type="transmembrane region" description="Helical" evidence="9">
    <location>
        <begin position="197"/>
        <end position="216"/>
    </location>
</feature>
<evidence type="ECO:0000259" key="10">
    <source>
        <dbReference type="Pfam" id="PF02705"/>
    </source>
</evidence>
<feature type="transmembrane region" description="Helical" evidence="9">
    <location>
        <begin position="389"/>
        <end position="415"/>
    </location>
</feature>
<dbReference type="GO" id="GO:0016020">
    <property type="term" value="C:membrane"/>
    <property type="evidence" value="ECO:0007669"/>
    <property type="project" value="UniProtKB-SubCell"/>
</dbReference>
<keyword evidence="7" id="KW-0406">Ion transport</keyword>
<keyword evidence="4 9" id="KW-0812">Transmembrane</keyword>
<keyword evidence="6 9" id="KW-1133">Transmembrane helix</keyword>
<dbReference type="InterPro" id="IPR053951">
    <property type="entry name" value="K_trans_N"/>
</dbReference>
<dbReference type="GeneID" id="4567916"/>
<dbReference type="EMBL" id="GG704911">
    <property type="protein sequence ID" value="EAS35880.3"/>
    <property type="molecule type" value="Genomic_DNA"/>
</dbReference>
<evidence type="ECO:0000256" key="5">
    <source>
        <dbReference type="ARBA" id="ARBA00022958"/>
    </source>
</evidence>
<evidence type="ECO:0000313" key="12">
    <source>
        <dbReference type="EMBL" id="EAS35880.3"/>
    </source>
</evidence>
<dbReference type="NCBIfam" id="TIGR00794">
    <property type="entry name" value="kup"/>
    <property type="match status" value="1"/>
</dbReference>
<evidence type="ECO:0000256" key="3">
    <source>
        <dbReference type="ARBA" id="ARBA00022538"/>
    </source>
</evidence>
<dbReference type="KEGG" id="cim:CIMG_01234"/>
<evidence type="ECO:0000256" key="1">
    <source>
        <dbReference type="ARBA" id="ARBA00004141"/>
    </source>
</evidence>
<dbReference type="OMA" id="CEAMFAN"/>
<feature type="transmembrane region" description="Helical" evidence="9">
    <location>
        <begin position="436"/>
        <end position="460"/>
    </location>
</feature>
<sequence>MADGGYVPVEEDDEDGDITHHGAERISVEDRLPLFIRSGVIFDQEHDGVAVDQGDASADPLHGHHPKQELHGWASMWLAYQSIGAIYGDIGTSPLYVFSAVFASPPSSPDLLGALSLIIWALILIATIKYVGIVLCANNHGEGGSFALLSLIRRHVKLDWRDSMVEDDDEKIYAAKRLKSFNRSARNALKRSPMAKGLVTILAVLGVCMVMSDGVITPAQSILGAVQGIKIAAPGMPTNIVVALACLLIVLLFAIQPFGVSRLSNFFAPIVMVWLIFNMAFGVYNLVLFDHNVIRAFSPSFAIDYIIRHKFDGWRSLGGVLLAFTGVEALFADLGAFSVKQVFSAIRVSWLCFALPCLLVTYCGQAAFISWHPDAIVNPLFKAVPPGMYWPTLILSILASIVASQAMLTGTFQLISQAIRMAYLPRMRRVHTSKRVASQIYIPLANWLMMAGAIAVTAVFKTVSVGNFTRVLECMLIRATQTTRIGHVYGVCVVGVSFITTWLVALVAIIIWNLHIVVILPVFVFIGFFDFFFLAAALAKIPAGGWFTAIMAAILTSTLLLWSYGEGCQFNAERDESASRSTLFTGHGHQLWLREGKAEYSVKSIRGIGVFLIEPHSRSPPVFDHFIKKFEATHEISVLLQIKPVLKYSVPVKDRFTLTSTNITGLYRVILRYGYGDTPSWDSFEEMLTEELGLLRPRGEPDSQDYAAADDVNTGSIALTAPDQFASQKPITYIIGRDKLYVKKGSGFVRRIILSVFIYLKGHEKTKLSRLRVPVDRLVEVGFSKAI</sequence>